<evidence type="ECO:0000256" key="1">
    <source>
        <dbReference type="SAM" id="MobiDB-lite"/>
    </source>
</evidence>
<comment type="caution">
    <text evidence="4">The sequence shown here is derived from an EMBL/GenBank/DDBJ whole genome shotgun (WGS) entry which is preliminary data.</text>
</comment>
<keyword evidence="2" id="KW-0472">Membrane</keyword>
<dbReference type="InterPro" id="IPR000014">
    <property type="entry name" value="PAS"/>
</dbReference>
<dbReference type="PANTHER" id="PTHR45138">
    <property type="entry name" value="REGULATORY COMPONENTS OF SENSORY TRANSDUCTION SYSTEM"/>
    <property type="match status" value="1"/>
</dbReference>
<dbReference type="InterPro" id="IPR000160">
    <property type="entry name" value="GGDEF_dom"/>
</dbReference>
<keyword evidence="5" id="KW-1185">Reference proteome</keyword>
<dbReference type="SMART" id="SM00267">
    <property type="entry name" value="GGDEF"/>
    <property type="match status" value="1"/>
</dbReference>
<dbReference type="Pfam" id="PF16927">
    <property type="entry name" value="HisKA_7TM"/>
    <property type="match status" value="1"/>
</dbReference>
<feature type="compositionally biased region" description="Low complexity" evidence="1">
    <location>
        <begin position="318"/>
        <end position="328"/>
    </location>
</feature>
<feature type="region of interest" description="Disordered" evidence="1">
    <location>
        <begin position="307"/>
        <end position="344"/>
    </location>
</feature>
<keyword evidence="2" id="KW-1133">Transmembrane helix</keyword>
<reference evidence="4 5" key="1">
    <citation type="submission" date="2020-08" db="EMBL/GenBank/DDBJ databases">
        <title>Cohnella phylogeny.</title>
        <authorList>
            <person name="Dunlap C."/>
        </authorList>
    </citation>
    <scope>NUCLEOTIDE SEQUENCE [LARGE SCALE GENOMIC DNA]</scope>
    <source>
        <strain evidence="4 5">DSM 103658</strain>
    </source>
</reference>
<dbReference type="InterPro" id="IPR029787">
    <property type="entry name" value="Nucleotide_cyclase"/>
</dbReference>
<feature type="domain" description="GGDEF" evidence="3">
    <location>
        <begin position="433"/>
        <end position="566"/>
    </location>
</feature>
<dbReference type="EMBL" id="JACJVN010000021">
    <property type="protein sequence ID" value="MBB6676730.1"/>
    <property type="molecule type" value="Genomic_DNA"/>
</dbReference>
<dbReference type="GO" id="GO:0052621">
    <property type="term" value="F:diguanylate cyclase activity"/>
    <property type="evidence" value="ECO:0007669"/>
    <property type="project" value="TreeGrafter"/>
</dbReference>
<dbReference type="PROSITE" id="PS50887">
    <property type="entry name" value="GGDEF"/>
    <property type="match status" value="1"/>
</dbReference>
<dbReference type="CDD" id="cd00130">
    <property type="entry name" value="PAS"/>
    <property type="match status" value="1"/>
</dbReference>
<dbReference type="SUPFAM" id="SSF55785">
    <property type="entry name" value="PYP-like sensor domain (PAS domain)"/>
    <property type="match status" value="1"/>
</dbReference>
<gene>
    <name evidence="4" type="ORF">H4Q31_05230</name>
</gene>
<evidence type="ECO:0000313" key="4">
    <source>
        <dbReference type="EMBL" id="MBB6676730.1"/>
    </source>
</evidence>
<dbReference type="CDD" id="cd01949">
    <property type="entry name" value="GGDEF"/>
    <property type="match status" value="1"/>
</dbReference>
<dbReference type="PANTHER" id="PTHR45138:SF9">
    <property type="entry name" value="DIGUANYLATE CYCLASE DGCM-RELATED"/>
    <property type="match status" value="1"/>
</dbReference>
<protein>
    <submittedName>
        <fullName evidence="4">Diguanylate cyclase</fullName>
    </submittedName>
</protein>
<sequence length="566" mass="62709">MGNSISSYITIAALSGVLNLILFFFASLKKSNFSGIRYYALNAIASAIYAWGFAFELASRSLDEIKFWVAVEYLGMPFAPPLCLLIAMHYVGMERRLRGAWKLLMFVIPAISFLLVATNDYHHLFYQSIYLREGAPTPMADIKMGEWYIVHGSYTFGCLFAAVLLLARHWTKTKGAYHLQLGILIASMLVPIVAAFVYLMGLTPNGMDPVPVLTCLTTALSAWAIFTNRMLTVVPVARDTIFESMRDGVLVLDSDGRLVDYNHAAAAMIPSLGYPDVGRSIDEIWREKSGSSFPLCLAGDRDEREFADEQTRQHEHGGQASQGMQGAQDRQDVQGRQSALDEQAALADQVEQQIEWPGKDGVFYYRIHSAAVRKPNEARPGRIVTLIDVTEQRRLQQNLQLLAYYDGLTRIYNRTRFLHLSKEQLERSAAAGEPLSILLFDIDYFKQINDTYGHDVGDEALRHVVSICSRALGPDALFGRYGGEEFVLCLPSAGMEAAAACAEQLRRDIADSPLSMPDGDIRITASFGVAEVSEAANSIQALLREADKALYRSKEGGRNTVRLAGA</sequence>
<dbReference type="Gene3D" id="3.30.70.270">
    <property type="match status" value="1"/>
</dbReference>
<dbReference type="InterPro" id="IPR035965">
    <property type="entry name" value="PAS-like_dom_sf"/>
</dbReference>
<organism evidence="4 5">
    <name type="scientific">Cohnella lubricantis</name>
    <dbReference type="NCBI Taxonomy" id="2163172"/>
    <lineage>
        <taxon>Bacteria</taxon>
        <taxon>Bacillati</taxon>
        <taxon>Bacillota</taxon>
        <taxon>Bacilli</taxon>
        <taxon>Bacillales</taxon>
        <taxon>Paenibacillaceae</taxon>
        <taxon>Cohnella</taxon>
    </lineage>
</organism>
<name>A0A841TBW9_9BACL</name>
<evidence type="ECO:0000259" key="3">
    <source>
        <dbReference type="PROSITE" id="PS50887"/>
    </source>
</evidence>
<evidence type="ECO:0000256" key="2">
    <source>
        <dbReference type="SAM" id="Phobius"/>
    </source>
</evidence>
<dbReference type="FunFam" id="3.30.70.270:FF:000001">
    <property type="entry name" value="Diguanylate cyclase domain protein"/>
    <property type="match status" value="1"/>
</dbReference>
<dbReference type="Gene3D" id="3.30.450.20">
    <property type="entry name" value="PAS domain"/>
    <property type="match status" value="1"/>
</dbReference>
<dbReference type="Proteomes" id="UP000574133">
    <property type="component" value="Unassembled WGS sequence"/>
</dbReference>
<dbReference type="Pfam" id="PF00990">
    <property type="entry name" value="GGDEF"/>
    <property type="match status" value="1"/>
</dbReference>
<feature type="transmembrane region" description="Helical" evidence="2">
    <location>
        <begin position="179"/>
        <end position="198"/>
    </location>
</feature>
<evidence type="ECO:0000313" key="5">
    <source>
        <dbReference type="Proteomes" id="UP000574133"/>
    </source>
</evidence>
<dbReference type="NCBIfam" id="TIGR00254">
    <property type="entry name" value="GGDEF"/>
    <property type="match status" value="1"/>
</dbReference>
<feature type="transmembrane region" description="Helical" evidence="2">
    <location>
        <begin position="6"/>
        <end position="26"/>
    </location>
</feature>
<dbReference type="SUPFAM" id="SSF55073">
    <property type="entry name" value="Nucleotide cyclase"/>
    <property type="match status" value="1"/>
</dbReference>
<dbReference type="InterPro" id="IPR031621">
    <property type="entry name" value="HisKA_7TM"/>
</dbReference>
<proteinExistence type="predicted"/>
<dbReference type="Pfam" id="PF13188">
    <property type="entry name" value="PAS_8"/>
    <property type="match status" value="1"/>
</dbReference>
<keyword evidence="2" id="KW-0812">Transmembrane</keyword>
<feature type="transmembrane region" description="Helical" evidence="2">
    <location>
        <begin position="147"/>
        <end position="167"/>
    </location>
</feature>
<feature type="transmembrane region" description="Helical" evidence="2">
    <location>
        <begin position="100"/>
        <end position="118"/>
    </location>
</feature>
<feature type="transmembrane region" description="Helical" evidence="2">
    <location>
        <begin position="67"/>
        <end position="88"/>
    </location>
</feature>
<feature type="compositionally biased region" description="Basic and acidic residues" evidence="1">
    <location>
        <begin position="307"/>
        <end position="317"/>
    </location>
</feature>
<dbReference type="InterPro" id="IPR043128">
    <property type="entry name" value="Rev_trsase/Diguanyl_cyclase"/>
</dbReference>
<feature type="transmembrane region" description="Helical" evidence="2">
    <location>
        <begin position="38"/>
        <end position="55"/>
    </location>
</feature>
<dbReference type="AlphaFoldDB" id="A0A841TBW9"/>
<accession>A0A841TBW9</accession>
<dbReference type="RefSeq" id="WP_185178015.1">
    <property type="nucleotide sequence ID" value="NZ_CBCSEP010000003.1"/>
</dbReference>
<dbReference type="InterPro" id="IPR050469">
    <property type="entry name" value="Diguanylate_Cyclase"/>
</dbReference>